<dbReference type="NCBIfam" id="TIGR04183">
    <property type="entry name" value="Por_Secre_tail"/>
    <property type="match status" value="1"/>
</dbReference>
<reference evidence="2" key="1">
    <citation type="submission" date="2022-03" db="EMBL/GenBank/DDBJ databases">
        <title>Bacterial whole genome sequence for Hymenobacter sp. DH14.</title>
        <authorList>
            <person name="Le V."/>
        </authorList>
    </citation>
    <scope>NUCLEOTIDE SEQUENCE</scope>
    <source>
        <strain evidence="2">DH14</strain>
    </source>
</reference>
<feature type="signal peptide" evidence="1">
    <location>
        <begin position="1"/>
        <end position="27"/>
    </location>
</feature>
<accession>A0A9X2AH74</accession>
<keyword evidence="1" id="KW-0732">Signal</keyword>
<dbReference type="AlphaFoldDB" id="A0A9X2AH74"/>
<keyword evidence="3" id="KW-1185">Reference proteome</keyword>
<dbReference type="InterPro" id="IPR026444">
    <property type="entry name" value="Secre_tail"/>
</dbReference>
<protein>
    <submittedName>
        <fullName evidence="2">T9SS type A sorting domain-containing protein</fullName>
    </submittedName>
</protein>
<dbReference type="EMBL" id="JALBGC010000001">
    <property type="protein sequence ID" value="MCI1186429.1"/>
    <property type="molecule type" value="Genomic_DNA"/>
</dbReference>
<feature type="chain" id="PRO_5040892113" evidence="1">
    <location>
        <begin position="28"/>
        <end position="1159"/>
    </location>
</feature>
<name>A0A9X2AH74_9BACT</name>
<gene>
    <name evidence="2" type="ORF">MON38_03290</name>
</gene>
<evidence type="ECO:0000313" key="3">
    <source>
        <dbReference type="Proteomes" id="UP001139193"/>
    </source>
</evidence>
<comment type="caution">
    <text evidence="2">The sequence shown here is derived from an EMBL/GenBank/DDBJ whole genome shotgun (WGS) entry which is preliminary data.</text>
</comment>
<proteinExistence type="predicted"/>
<evidence type="ECO:0000256" key="1">
    <source>
        <dbReference type="SAM" id="SignalP"/>
    </source>
</evidence>
<dbReference type="Proteomes" id="UP001139193">
    <property type="component" value="Unassembled WGS sequence"/>
</dbReference>
<sequence>MPDFYLVMNRFALFLFFALGLSSLSNAQTAASWQAALANNSTTTSGTATVLATAIGDAGQVYVAGYITGQVGFGATVLAPGNSQDAFVARWEPNSGTWAWALGAGGTSSEQALGLAVSGNKLYVTGTTTNYAIAGDANGAYNVQFGTHPLPGTGTNYNNDLFVARITDPGTPPTDWDWAMQAGGTNEDQATSVAVSNGRIYVGGAVRNAAATGDANGTANVQFGTNPLAGRGTAINSDLFVARLTDAAAPTTWDWVLDGGGTEEDGVNALVVNGAALYLAGFTTNYAVAGDANGAANVQLGSLPLAGTGFGNNADVLVAKLTDATAQPAAWNWAMPAGGRSTDKATALALSGNRLYVAGASLNGTQTSAPNDPNGVADVQFGSQPLAGLSVSSSQDIFVARLTDTAAPTDWDWAQQAGGFYDEQASGVAVRGNAVYVVGFVRNYAFLNLPGGVANVRFGATYFPGSGTSGNPNNDSFVARVTDTAAGITPAWDWALTDNSFGDGKANAVAATATSLYVGGTSVGLTIFGNADGSPAGSSVYQNLTIASVADNGTAGGAWQKVRWARTFDGRASVTATAVGSAGQVYVAGYFNGQVRFGNIEIGCVGGTDVFVARWEPSSASWAWVAQGGGTAQDKALALAVSGNAVYVGGSVGNNIQAGAAGGSAGVQFGAYQLPGIGTGNGTDAFVARLTDPGSGAAPTWAWALQGGGTSLDQTNALAVNGGVVYAAGSTVNYVVAGDANGGHNVQFGTHPLPGIGVNGLDDVFVARITDSAAPNWDWAMQGGGLAADEANGLAVRGNTVYAVGAVDNSLRAGDPNGSSDVQFGTHPLPGIGGIGVTDIFVARLTDAGPAATPADWDWALQAGGESSDVANAVALNGSQVYVAGEVINRVFPNDANGGANVQFGTRPLPGSGVSNNGDVFVARFTDASPTGAAPTDWDWALEAGGSYEDNALGLALANGGVYVTGLTANYAISGDPNGFANVQFGALAHPGQGTVVNYDAFVARASDVPAGGTPTWAWLLSGGGSGNDQANALAVSGRNVYMGGMATPAATFGPTSFAAASGYQVAVLGVATDNTVLAVRPDASATNAASLYPNPAAHSTTLVGAAPRTAGKVFDLLGRVVMTFTTDATGAALLALPARAHGVYVVRTGNQALRLAIE</sequence>
<organism evidence="2 3">
    <name type="scientific">Hymenobacter cyanobacteriorum</name>
    <dbReference type="NCBI Taxonomy" id="2926463"/>
    <lineage>
        <taxon>Bacteria</taxon>
        <taxon>Pseudomonadati</taxon>
        <taxon>Bacteroidota</taxon>
        <taxon>Cytophagia</taxon>
        <taxon>Cytophagales</taxon>
        <taxon>Hymenobacteraceae</taxon>
        <taxon>Hymenobacter</taxon>
    </lineage>
</organism>
<evidence type="ECO:0000313" key="2">
    <source>
        <dbReference type="EMBL" id="MCI1186429.1"/>
    </source>
</evidence>